<comment type="caution">
    <text evidence="1">The sequence shown here is derived from an EMBL/GenBank/DDBJ whole genome shotgun (WGS) entry which is preliminary data.</text>
</comment>
<evidence type="ECO:0000313" key="1">
    <source>
        <dbReference type="EMBL" id="KAG0553677.1"/>
    </source>
</evidence>
<organism evidence="1 2">
    <name type="scientific">Ceratodon purpureus</name>
    <name type="common">Fire moss</name>
    <name type="synonym">Dicranum purpureum</name>
    <dbReference type="NCBI Taxonomy" id="3225"/>
    <lineage>
        <taxon>Eukaryota</taxon>
        <taxon>Viridiplantae</taxon>
        <taxon>Streptophyta</taxon>
        <taxon>Embryophyta</taxon>
        <taxon>Bryophyta</taxon>
        <taxon>Bryophytina</taxon>
        <taxon>Bryopsida</taxon>
        <taxon>Dicranidae</taxon>
        <taxon>Pseudoditrichales</taxon>
        <taxon>Ditrichaceae</taxon>
        <taxon>Ceratodon</taxon>
    </lineage>
</organism>
<sequence length="106" mass="12461">MPEQILKLVIKGLQHVHQLIHPLATKLMLIMLLVKGHQRSKNNMKLIKKVNMWQMHCQGFLHYMVNKQSRMEQMHLFETFRIQAIVEATKATLESKDRVGEMNIDA</sequence>
<proteinExistence type="predicted"/>
<name>A0A8T0G5H2_CERPU</name>
<reference evidence="1" key="1">
    <citation type="submission" date="2020-06" db="EMBL/GenBank/DDBJ databases">
        <title>WGS assembly of Ceratodon purpureus strain R40.</title>
        <authorList>
            <person name="Carey S.B."/>
            <person name="Jenkins J."/>
            <person name="Shu S."/>
            <person name="Lovell J.T."/>
            <person name="Sreedasyam A."/>
            <person name="Maumus F."/>
            <person name="Tiley G.P."/>
            <person name="Fernandez-Pozo N."/>
            <person name="Barry K."/>
            <person name="Chen C."/>
            <person name="Wang M."/>
            <person name="Lipzen A."/>
            <person name="Daum C."/>
            <person name="Saski C.A."/>
            <person name="Payton A.C."/>
            <person name="Mcbreen J.C."/>
            <person name="Conrad R.E."/>
            <person name="Kollar L.M."/>
            <person name="Olsson S."/>
            <person name="Huttunen S."/>
            <person name="Landis J.B."/>
            <person name="Wickett N.J."/>
            <person name="Johnson M.G."/>
            <person name="Rensing S.A."/>
            <person name="Grimwood J."/>
            <person name="Schmutz J."/>
            <person name="Mcdaniel S.F."/>
        </authorList>
    </citation>
    <scope>NUCLEOTIDE SEQUENCE</scope>
    <source>
        <strain evidence="1">R40</strain>
    </source>
</reference>
<dbReference type="EMBL" id="CM026433">
    <property type="protein sequence ID" value="KAG0553677.1"/>
    <property type="molecule type" value="Genomic_DNA"/>
</dbReference>
<accession>A0A8T0G5H2</accession>
<dbReference type="AlphaFoldDB" id="A0A8T0G5H2"/>
<protein>
    <submittedName>
        <fullName evidence="1">Uncharacterized protein</fullName>
    </submittedName>
</protein>
<evidence type="ECO:0000313" key="2">
    <source>
        <dbReference type="Proteomes" id="UP000822688"/>
    </source>
</evidence>
<dbReference type="Proteomes" id="UP000822688">
    <property type="component" value="Chromosome 12"/>
</dbReference>
<gene>
    <name evidence="1" type="ORF">KC19_12G030600</name>
</gene>
<keyword evidence="2" id="KW-1185">Reference proteome</keyword>